<evidence type="ECO:0000313" key="5">
    <source>
        <dbReference type="Proteomes" id="UP000578697"/>
    </source>
</evidence>
<dbReference type="RefSeq" id="WP_184653130.1">
    <property type="nucleotide sequence ID" value="NZ_JACHFR010000003.1"/>
</dbReference>
<evidence type="ECO:0000256" key="2">
    <source>
        <dbReference type="ARBA" id="ARBA00008520"/>
    </source>
</evidence>
<evidence type="ECO:0000313" key="4">
    <source>
        <dbReference type="EMBL" id="MBB5219725.1"/>
    </source>
</evidence>
<keyword evidence="3" id="KW-0813">Transport</keyword>
<comment type="subcellular location">
    <subcellularLocation>
        <location evidence="1">Periplasm</location>
    </subcellularLocation>
</comment>
<dbReference type="AlphaFoldDB" id="A0A840SG85"/>
<protein>
    <submittedName>
        <fullName evidence="4">Raffinose/stachyose/melibiose transport system substrate-binding protein</fullName>
    </submittedName>
</protein>
<dbReference type="Gene3D" id="3.40.190.10">
    <property type="entry name" value="Periplasmic binding protein-like II"/>
    <property type="match status" value="2"/>
</dbReference>
<name>A0A840SG85_9SPIR</name>
<keyword evidence="5" id="KW-1185">Reference proteome</keyword>
<dbReference type="PROSITE" id="PS51257">
    <property type="entry name" value="PROKAR_LIPOPROTEIN"/>
    <property type="match status" value="1"/>
</dbReference>
<evidence type="ECO:0000256" key="3">
    <source>
        <dbReference type="ARBA" id="ARBA00022448"/>
    </source>
</evidence>
<sequence length="431" mass="49070">MKLNRIFGGIILFTLTFVSVVFTGCSGKEKKHSVELTFFSNLPDRNFGQGLVEQLIIDEFMEENPDIIIKLETLDETAYKTKFHVYCHERLPDIVSVWGQRAFLEEAVLAGKLEPLDSADFKNFGFKEGTLDGFTYEGELYGLPRNTDVALFYYNERMFRDFGWKVPQSFDELFDVAEEIQNHDFVPVGMDGSDGWPLMIFFSDILYDISGKDYRYIVDHAIETHNFSDERILKALNLFCKACSGNLFQKNFTQDDYGAAQNFFLSGKSAMYYMGSWETSMAVNTTYWNEITPYIRVIKFPSINKDSPGKSGVLAWYGGGYAVSADSLHKKEAVKFLKFMFAPERLSRLGLKNAVGISAQNESDFLYETDVPCLTELVRIAESADDYSGSPLNDRGNLDFKYLCEANILRLASGQITPEEFIKLLEREGAY</sequence>
<reference evidence="4 5" key="1">
    <citation type="submission" date="2020-08" db="EMBL/GenBank/DDBJ databases">
        <title>Genomic Encyclopedia of Type Strains, Phase IV (KMG-IV): sequencing the most valuable type-strain genomes for metagenomic binning, comparative biology and taxonomic classification.</title>
        <authorList>
            <person name="Goeker M."/>
        </authorList>
    </citation>
    <scope>NUCLEOTIDE SEQUENCE [LARGE SCALE GENOMIC DNA]</scope>
    <source>
        <strain evidence="4 5">DSM 103679</strain>
    </source>
</reference>
<dbReference type="PANTHER" id="PTHR43649">
    <property type="entry name" value="ARABINOSE-BINDING PROTEIN-RELATED"/>
    <property type="match status" value="1"/>
</dbReference>
<dbReference type="EMBL" id="JACHFR010000003">
    <property type="protein sequence ID" value="MBB5219725.1"/>
    <property type="molecule type" value="Genomic_DNA"/>
</dbReference>
<dbReference type="PANTHER" id="PTHR43649:SF29">
    <property type="entry name" value="OSMOPROTECTIVE COMPOUNDS-BINDING PROTEIN GGTB"/>
    <property type="match status" value="1"/>
</dbReference>
<comment type="caution">
    <text evidence="4">The sequence shown here is derived from an EMBL/GenBank/DDBJ whole genome shotgun (WGS) entry which is preliminary data.</text>
</comment>
<proteinExistence type="inferred from homology"/>
<dbReference type="Proteomes" id="UP000578697">
    <property type="component" value="Unassembled WGS sequence"/>
</dbReference>
<dbReference type="GO" id="GO:0042597">
    <property type="term" value="C:periplasmic space"/>
    <property type="evidence" value="ECO:0007669"/>
    <property type="project" value="UniProtKB-SubCell"/>
</dbReference>
<dbReference type="InterPro" id="IPR006059">
    <property type="entry name" value="SBP"/>
</dbReference>
<comment type="similarity">
    <text evidence="2">Belongs to the bacterial solute-binding protein 1 family.</text>
</comment>
<evidence type="ECO:0000256" key="1">
    <source>
        <dbReference type="ARBA" id="ARBA00004418"/>
    </source>
</evidence>
<dbReference type="InterPro" id="IPR050490">
    <property type="entry name" value="Bact_solute-bd_prot1"/>
</dbReference>
<accession>A0A840SG85</accession>
<gene>
    <name evidence="4" type="ORF">HNP77_002107</name>
</gene>
<organism evidence="4 5">
    <name type="scientific">Treponema rectale</name>
    <dbReference type="NCBI Taxonomy" id="744512"/>
    <lineage>
        <taxon>Bacteria</taxon>
        <taxon>Pseudomonadati</taxon>
        <taxon>Spirochaetota</taxon>
        <taxon>Spirochaetia</taxon>
        <taxon>Spirochaetales</taxon>
        <taxon>Treponemataceae</taxon>
        <taxon>Treponema</taxon>
    </lineage>
</organism>
<dbReference type="Pfam" id="PF13416">
    <property type="entry name" value="SBP_bac_8"/>
    <property type="match status" value="1"/>
</dbReference>
<dbReference type="SUPFAM" id="SSF53850">
    <property type="entry name" value="Periplasmic binding protein-like II"/>
    <property type="match status" value="1"/>
</dbReference>